<feature type="transmembrane region" description="Helical" evidence="5">
    <location>
        <begin position="252"/>
        <end position="271"/>
    </location>
</feature>
<sequence length="648" mass="71642">MGHARSPHDRTIFHKLSLIAFFAWIGLGADGLSSSCYGPEEAFRALQGHYSLSLFVALGTVLTIFVISASYSQIIELFPSGGGGYHVASKLLSPTCGMISGCALIVDYVLTITVSIASGTDAIFSFLPAEWHSYKLSFSIAGIALLTLLNLRGVKEAVLPLVPIFLIFVITHLFVIVYAPATHIAHLQDVIKTSASDVSDVSSKIGVVGILLLILRSYCMGSGTYTGIEAVSNGLPILREPRVQTAKSTMRYMTISLSVIVMGLMFAYLFYRVEPESGKTLNAVLFERVTAGWGDSSGSWFVIVALASEAMLLFIAGQTGFLDGPRVIANMALDRWFPTRFAVLSDRLVSKNGILFMGIAAFIVMLLSRGAIHVLVVLYSINVFITFVLSQLGMVRYWWITRSGVKHRWWKLLINGIGLVLALFILASVIILKFHHGGWITLAVTGTFAFIAIIVKEHYNMTSRLLGKLDNLVQIADASRPQVISETSPKTQPEFDSTAKTAVLLVSGFNGRELHTLFNVIRTFEKTFRNFIFVEVGVVDAGNFKGIAEIENLKTQVKNDLDRYVNFMQRHGYFAEGLYSIGVDVVDEIAQITLKILERFHNPVFFGGQLIFPKDSFLSRMLHNYTIFAVQRRLYNKGFPVVIMPIRI</sequence>
<feature type="transmembrane region" description="Helical" evidence="5">
    <location>
        <begin position="378"/>
        <end position="400"/>
    </location>
</feature>
<evidence type="ECO:0000256" key="1">
    <source>
        <dbReference type="ARBA" id="ARBA00004141"/>
    </source>
</evidence>
<dbReference type="Pfam" id="PF13520">
    <property type="entry name" value="AA_permease_2"/>
    <property type="match status" value="1"/>
</dbReference>
<keyword evidence="2 5" id="KW-0812">Transmembrane</keyword>
<dbReference type="GO" id="GO:0022857">
    <property type="term" value="F:transmembrane transporter activity"/>
    <property type="evidence" value="ECO:0007669"/>
    <property type="project" value="InterPro"/>
</dbReference>
<comment type="subcellular location">
    <subcellularLocation>
        <location evidence="1">Membrane</location>
        <topology evidence="1">Multi-pass membrane protein</topology>
    </subcellularLocation>
</comment>
<comment type="caution">
    <text evidence="6">The sequence shown here is derived from an EMBL/GenBank/DDBJ whole genome shotgun (WGS) entry which is preliminary data.</text>
</comment>
<dbReference type="STRING" id="1004156.AYP45_00200"/>
<dbReference type="InterPro" id="IPR002293">
    <property type="entry name" value="AA/rel_permease1"/>
</dbReference>
<feature type="transmembrane region" description="Helical" evidence="5">
    <location>
        <begin position="49"/>
        <end position="71"/>
    </location>
</feature>
<dbReference type="EMBL" id="AYTS01000003">
    <property type="protein sequence ID" value="OOP58020.1"/>
    <property type="molecule type" value="Genomic_DNA"/>
</dbReference>
<gene>
    <name evidence="6" type="ORF">AYP45_00200</name>
</gene>
<dbReference type="GO" id="GO:0016020">
    <property type="term" value="C:membrane"/>
    <property type="evidence" value="ECO:0007669"/>
    <property type="project" value="UniProtKB-SubCell"/>
</dbReference>
<feature type="transmembrane region" description="Helical" evidence="5">
    <location>
        <begin position="438"/>
        <end position="455"/>
    </location>
</feature>
<dbReference type="InterPro" id="IPR053153">
    <property type="entry name" value="APC_K+_Transporter"/>
</dbReference>
<organism evidence="6 7">
    <name type="scientific">Candidatus Brocadia carolinensis</name>
    <dbReference type="NCBI Taxonomy" id="1004156"/>
    <lineage>
        <taxon>Bacteria</taxon>
        <taxon>Pseudomonadati</taxon>
        <taxon>Planctomycetota</taxon>
        <taxon>Candidatus Brocadiia</taxon>
        <taxon>Candidatus Brocadiales</taxon>
        <taxon>Candidatus Brocadiaceae</taxon>
        <taxon>Candidatus Brocadia</taxon>
    </lineage>
</organism>
<evidence type="ECO:0000256" key="3">
    <source>
        <dbReference type="ARBA" id="ARBA00022989"/>
    </source>
</evidence>
<evidence type="ECO:0000313" key="6">
    <source>
        <dbReference type="EMBL" id="OOP58020.1"/>
    </source>
</evidence>
<feature type="transmembrane region" description="Helical" evidence="5">
    <location>
        <begin position="354"/>
        <end position="372"/>
    </location>
</feature>
<accession>A0A1V4AY17</accession>
<feature type="transmembrane region" description="Helical" evidence="5">
    <location>
        <begin position="201"/>
        <end position="219"/>
    </location>
</feature>
<dbReference type="AlphaFoldDB" id="A0A1V4AY17"/>
<proteinExistence type="predicted"/>
<dbReference type="PANTHER" id="PTHR47704:SF1">
    <property type="entry name" value="POTASSIUM TRANSPORTER KIMA"/>
    <property type="match status" value="1"/>
</dbReference>
<evidence type="ECO:0000256" key="5">
    <source>
        <dbReference type="SAM" id="Phobius"/>
    </source>
</evidence>
<name>A0A1V4AY17_9BACT</name>
<evidence type="ECO:0000256" key="4">
    <source>
        <dbReference type="ARBA" id="ARBA00023136"/>
    </source>
</evidence>
<feature type="transmembrane region" description="Helical" evidence="5">
    <location>
        <begin position="134"/>
        <end position="151"/>
    </location>
</feature>
<keyword evidence="3 5" id="KW-1133">Transmembrane helix</keyword>
<feature type="transmembrane region" description="Helical" evidence="5">
    <location>
        <begin position="298"/>
        <end position="316"/>
    </location>
</feature>
<evidence type="ECO:0000256" key="2">
    <source>
        <dbReference type="ARBA" id="ARBA00022692"/>
    </source>
</evidence>
<dbReference type="Proteomes" id="UP000189681">
    <property type="component" value="Unassembled WGS sequence"/>
</dbReference>
<protein>
    <submittedName>
        <fullName evidence="6">Amino acid transporter</fullName>
    </submittedName>
</protein>
<feature type="transmembrane region" description="Helical" evidence="5">
    <location>
        <begin position="91"/>
        <end position="114"/>
    </location>
</feature>
<feature type="transmembrane region" description="Helical" evidence="5">
    <location>
        <begin position="158"/>
        <end position="181"/>
    </location>
</feature>
<reference evidence="6 7" key="1">
    <citation type="journal article" date="2017" name="Water Res.">
        <title>Discovery and metagenomic analysis of an anammox bacterial enrichment related to Candidatus "Brocadia caroliniensis" in a full-scale glycerol-fed nitritation-denitritation separate centrate treatment process.</title>
        <authorList>
            <person name="Park H."/>
            <person name="Brotto A.C."/>
            <person name="van Loosdrecht M.C."/>
            <person name="Chandran K."/>
        </authorList>
    </citation>
    <scope>NUCLEOTIDE SEQUENCE [LARGE SCALE GENOMIC DNA]</scope>
    <source>
        <strain evidence="6">26THWARD</strain>
    </source>
</reference>
<evidence type="ECO:0000313" key="7">
    <source>
        <dbReference type="Proteomes" id="UP000189681"/>
    </source>
</evidence>
<feature type="transmembrane region" description="Helical" evidence="5">
    <location>
        <begin position="12"/>
        <end position="29"/>
    </location>
</feature>
<keyword evidence="4 5" id="KW-0472">Membrane</keyword>
<dbReference type="PANTHER" id="PTHR47704">
    <property type="entry name" value="POTASSIUM TRANSPORTER KIMA"/>
    <property type="match status" value="1"/>
</dbReference>
<dbReference type="Gene3D" id="1.20.1740.10">
    <property type="entry name" value="Amino acid/polyamine transporter I"/>
    <property type="match status" value="1"/>
</dbReference>
<feature type="transmembrane region" description="Helical" evidence="5">
    <location>
        <begin position="412"/>
        <end position="432"/>
    </location>
</feature>